<keyword evidence="1" id="KW-0805">Transcription regulation</keyword>
<dbReference type="SMART" id="SM00342">
    <property type="entry name" value="HTH_ARAC"/>
    <property type="match status" value="1"/>
</dbReference>
<organism evidence="4 5">
    <name type="scientific">Chitinophaga silvisoli</name>
    <dbReference type="NCBI Taxonomy" id="2291814"/>
    <lineage>
        <taxon>Bacteria</taxon>
        <taxon>Pseudomonadati</taxon>
        <taxon>Bacteroidota</taxon>
        <taxon>Chitinophagia</taxon>
        <taxon>Chitinophagales</taxon>
        <taxon>Chitinophagaceae</taxon>
        <taxon>Chitinophaga</taxon>
    </lineage>
</organism>
<reference evidence="4 5" key="1">
    <citation type="submission" date="2018-08" db="EMBL/GenBank/DDBJ databases">
        <title>Chitinophaga sp. K20C18050901, a novel bacterium isolated from forest soil.</title>
        <authorList>
            <person name="Wang C."/>
        </authorList>
    </citation>
    <scope>NUCLEOTIDE SEQUENCE [LARGE SCALE GENOMIC DNA]</scope>
    <source>
        <strain evidence="4 5">K20C18050901</strain>
    </source>
</reference>
<evidence type="ECO:0000256" key="1">
    <source>
        <dbReference type="ARBA" id="ARBA00023015"/>
    </source>
</evidence>
<protein>
    <submittedName>
        <fullName evidence="4">Helix-turn-helix domain-containing protein</fullName>
    </submittedName>
</protein>
<dbReference type="Proteomes" id="UP000261174">
    <property type="component" value="Unassembled WGS sequence"/>
</dbReference>
<feature type="domain" description="HTH araC/xylS-type" evidence="3">
    <location>
        <begin position="235"/>
        <end position="333"/>
    </location>
</feature>
<dbReference type="Pfam" id="PF12833">
    <property type="entry name" value="HTH_18"/>
    <property type="match status" value="1"/>
</dbReference>
<dbReference type="SUPFAM" id="SSF52317">
    <property type="entry name" value="Class I glutamine amidotransferase-like"/>
    <property type="match status" value="1"/>
</dbReference>
<dbReference type="InterPro" id="IPR029062">
    <property type="entry name" value="Class_I_gatase-like"/>
</dbReference>
<evidence type="ECO:0000313" key="4">
    <source>
        <dbReference type="EMBL" id="RFM36854.1"/>
    </source>
</evidence>
<evidence type="ECO:0000256" key="2">
    <source>
        <dbReference type="ARBA" id="ARBA00023163"/>
    </source>
</evidence>
<sequence>MDVSKNKGIAADQKKLVVIVAMTRYMLLDFTGPADVFTNADRFLQATGTNNGYEVKVVAPTYDKRVTTSAGVEVNCQYCAMDIKPPIDTLIIAGDDYWEIMASELEPFYAWLSGINEQNTRRIGSVCAGAFALAKAGLLNGRKATTHWEVSEKLKAQYPSIKVHSNAFFMQDGYIYTSAGVSSGIDLSLALVEEDYGKEIAVRVARQLVFYLRRPGVQAQFGNLLPVYDNTSIGHKLKLWLNERLHEPVDLSKIAEHFNMSVRNLTRVLQKHAGMPPAKFIEKLRVEKARVYLEDTDLSLERIAEQCGLGNLVTMRRIFLRQLAITPSDYRNAFRTSLKDTGDQGLFPVSYPA</sequence>
<dbReference type="Gene3D" id="3.40.50.880">
    <property type="match status" value="1"/>
</dbReference>
<dbReference type="InterPro" id="IPR018060">
    <property type="entry name" value="HTH_AraC"/>
</dbReference>
<dbReference type="SUPFAM" id="SSF46689">
    <property type="entry name" value="Homeodomain-like"/>
    <property type="match status" value="2"/>
</dbReference>
<dbReference type="EMBL" id="QTJV01000001">
    <property type="protein sequence ID" value="RFM36854.1"/>
    <property type="molecule type" value="Genomic_DNA"/>
</dbReference>
<dbReference type="Pfam" id="PF01965">
    <property type="entry name" value="DJ-1_PfpI"/>
    <property type="match status" value="1"/>
</dbReference>
<gene>
    <name evidence="4" type="ORF">DXN04_04965</name>
</gene>
<evidence type="ECO:0000259" key="3">
    <source>
        <dbReference type="PROSITE" id="PS01124"/>
    </source>
</evidence>
<dbReference type="PROSITE" id="PS01124">
    <property type="entry name" value="HTH_ARAC_FAMILY_2"/>
    <property type="match status" value="1"/>
</dbReference>
<keyword evidence="5" id="KW-1185">Reference proteome</keyword>
<evidence type="ECO:0000313" key="5">
    <source>
        <dbReference type="Proteomes" id="UP000261174"/>
    </source>
</evidence>
<name>A0A3E1P9L8_9BACT</name>
<dbReference type="GO" id="GO:0043565">
    <property type="term" value="F:sequence-specific DNA binding"/>
    <property type="evidence" value="ECO:0007669"/>
    <property type="project" value="InterPro"/>
</dbReference>
<dbReference type="Gene3D" id="1.10.10.60">
    <property type="entry name" value="Homeodomain-like"/>
    <property type="match status" value="1"/>
</dbReference>
<dbReference type="RefSeq" id="WP_116852173.1">
    <property type="nucleotide sequence ID" value="NZ_QTJV01000001.1"/>
</dbReference>
<dbReference type="OrthoDB" id="9803764at2"/>
<proteinExistence type="predicted"/>
<dbReference type="InterPro" id="IPR009057">
    <property type="entry name" value="Homeodomain-like_sf"/>
</dbReference>
<comment type="caution">
    <text evidence="4">The sequence shown here is derived from an EMBL/GenBank/DDBJ whole genome shotgun (WGS) entry which is preliminary data.</text>
</comment>
<dbReference type="CDD" id="cd03137">
    <property type="entry name" value="GATase1_AraC_1"/>
    <property type="match status" value="1"/>
</dbReference>
<dbReference type="PANTHER" id="PTHR43130:SF3">
    <property type="entry name" value="HTH-TYPE TRANSCRIPTIONAL REGULATOR RV1931C"/>
    <property type="match status" value="1"/>
</dbReference>
<dbReference type="InterPro" id="IPR052158">
    <property type="entry name" value="INH-QAR"/>
</dbReference>
<dbReference type="PANTHER" id="PTHR43130">
    <property type="entry name" value="ARAC-FAMILY TRANSCRIPTIONAL REGULATOR"/>
    <property type="match status" value="1"/>
</dbReference>
<keyword evidence="2" id="KW-0804">Transcription</keyword>
<dbReference type="AlphaFoldDB" id="A0A3E1P9L8"/>
<dbReference type="GO" id="GO:0003700">
    <property type="term" value="F:DNA-binding transcription factor activity"/>
    <property type="evidence" value="ECO:0007669"/>
    <property type="project" value="InterPro"/>
</dbReference>
<accession>A0A3E1P9L8</accession>
<dbReference type="InterPro" id="IPR002818">
    <property type="entry name" value="DJ-1/PfpI"/>
</dbReference>